<gene>
    <name evidence="1" type="ORF">BIW11_12094</name>
</gene>
<accession>A0A1V9X8J1</accession>
<feature type="non-terminal residue" evidence="1">
    <location>
        <position position="70"/>
    </location>
</feature>
<evidence type="ECO:0000313" key="1">
    <source>
        <dbReference type="EMBL" id="OQR69711.1"/>
    </source>
</evidence>
<reference evidence="1 2" key="1">
    <citation type="journal article" date="2017" name="Gigascience">
        <title>Draft genome of the honey bee ectoparasitic mite, Tropilaelaps mercedesae, is shaped by the parasitic life history.</title>
        <authorList>
            <person name="Dong X."/>
            <person name="Armstrong S.D."/>
            <person name="Xia D."/>
            <person name="Makepeace B.L."/>
            <person name="Darby A.C."/>
            <person name="Kadowaki T."/>
        </authorList>
    </citation>
    <scope>NUCLEOTIDE SEQUENCE [LARGE SCALE GENOMIC DNA]</scope>
    <source>
        <strain evidence="1">Wuxi-XJTLU</strain>
    </source>
</reference>
<dbReference type="Proteomes" id="UP000192247">
    <property type="component" value="Unassembled WGS sequence"/>
</dbReference>
<keyword evidence="2" id="KW-1185">Reference proteome</keyword>
<comment type="caution">
    <text evidence="1">The sequence shown here is derived from an EMBL/GenBank/DDBJ whole genome shotgun (WGS) entry which is preliminary data.</text>
</comment>
<protein>
    <submittedName>
        <fullName evidence="1">Uncharacterized protein</fullName>
    </submittedName>
</protein>
<dbReference type="InParanoid" id="A0A1V9X8J1"/>
<evidence type="ECO:0000313" key="2">
    <source>
        <dbReference type="Proteomes" id="UP000192247"/>
    </source>
</evidence>
<dbReference type="AlphaFoldDB" id="A0A1V9X8J1"/>
<dbReference type="EMBL" id="MNPL01020079">
    <property type="protein sequence ID" value="OQR69711.1"/>
    <property type="molecule type" value="Genomic_DNA"/>
</dbReference>
<organism evidence="1 2">
    <name type="scientific">Tropilaelaps mercedesae</name>
    <dbReference type="NCBI Taxonomy" id="418985"/>
    <lineage>
        <taxon>Eukaryota</taxon>
        <taxon>Metazoa</taxon>
        <taxon>Ecdysozoa</taxon>
        <taxon>Arthropoda</taxon>
        <taxon>Chelicerata</taxon>
        <taxon>Arachnida</taxon>
        <taxon>Acari</taxon>
        <taxon>Parasitiformes</taxon>
        <taxon>Mesostigmata</taxon>
        <taxon>Gamasina</taxon>
        <taxon>Dermanyssoidea</taxon>
        <taxon>Laelapidae</taxon>
        <taxon>Tropilaelaps</taxon>
    </lineage>
</organism>
<name>A0A1V9X8J1_9ACAR</name>
<proteinExistence type="predicted"/>
<dbReference type="OrthoDB" id="6019768at2759"/>
<sequence length="70" mass="8048">MAEQDELYKGLLEKFSFGDASDILCQLGLFLTLHKVEHAENFYRHIVGLRLANQIASGMHFSPDRNELLR</sequence>